<dbReference type="Gene3D" id="1.10.8.20">
    <property type="entry name" value="N-terminal domain of phosphatidylinositol transfer protein sec14p"/>
    <property type="match status" value="1"/>
</dbReference>
<organism evidence="3 4">
    <name type="scientific">Corchorus olitorius</name>
    <dbReference type="NCBI Taxonomy" id="93759"/>
    <lineage>
        <taxon>Eukaryota</taxon>
        <taxon>Viridiplantae</taxon>
        <taxon>Streptophyta</taxon>
        <taxon>Embryophyta</taxon>
        <taxon>Tracheophyta</taxon>
        <taxon>Spermatophyta</taxon>
        <taxon>Magnoliopsida</taxon>
        <taxon>eudicotyledons</taxon>
        <taxon>Gunneridae</taxon>
        <taxon>Pentapetalae</taxon>
        <taxon>rosids</taxon>
        <taxon>malvids</taxon>
        <taxon>Malvales</taxon>
        <taxon>Malvaceae</taxon>
        <taxon>Grewioideae</taxon>
        <taxon>Apeibeae</taxon>
        <taxon>Corchorus</taxon>
    </lineage>
</organism>
<gene>
    <name evidence="3" type="ORF">COLO4_27048</name>
</gene>
<proteinExistence type="predicted"/>
<dbReference type="STRING" id="93759.A0A1R3HT79"/>
<name>A0A1R3HT79_9ROSI</name>
<evidence type="ECO:0000256" key="1">
    <source>
        <dbReference type="ARBA" id="ARBA00004184"/>
    </source>
</evidence>
<dbReference type="Proteomes" id="UP000187203">
    <property type="component" value="Unassembled WGS sequence"/>
</dbReference>
<reference evidence="4" key="1">
    <citation type="submission" date="2013-09" db="EMBL/GenBank/DDBJ databases">
        <title>Corchorus olitorius genome sequencing.</title>
        <authorList>
            <person name="Alam M."/>
            <person name="Haque M.S."/>
            <person name="Islam M.S."/>
            <person name="Emdad E.M."/>
            <person name="Islam M.M."/>
            <person name="Ahmed B."/>
            <person name="Halim A."/>
            <person name="Hossen Q.M.M."/>
            <person name="Hossain M.Z."/>
            <person name="Ahmed R."/>
            <person name="Khan M.M."/>
            <person name="Islam R."/>
            <person name="Rashid M.M."/>
            <person name="Khan S.A."/>
            <person name="Rahman M.S."/>
            <person name="Alam M."/>
            <person name="Yahiya A.S."/>
            <person name="Khan M.S."/>
            <person name="Azam M.S."/>
            <person name="Haque T."/>
            <person name="Lashkar M.Z.H."/>
            <person name="Akhand A.I."/>
            <person name="Morshed G."/>
            <person name="Roy S."/>
            <person name="Uddin K.S."/>
            <person name="Rabeya T."/>
            <person name="Hossain A.S."/>
            <person name="Chowdhury A."/>
            <person name="Snigdha A.R."/>
            <person name="Mortoza M.S."/>
            <person name="Matin S.A."/>
            <person name="Hoque S.M.E."/>
            <person name="Islam M.K."/>
            <person name="Roy D.K."/>
            <person name="Haider R."/>
            <person name="Moosa M.M."/>
            <person name="Elias S.M."/>
            <person name="Hasan A.M."/>
            <person name="Jahan S."/>
            <person name="Shafiuddin M."/>
            <person name="Mahmood N."/>
            <person name="Shommy N.S."/>
        </authorList>
    </citation>
    <scope>NUCLEOTIDE SEQUENCE [LARGE SCALE GENOMIC DNA]</scope>
    <source>
        <strain evidence="4">cv. O-4</strain>
    </source>
</reference>
<evidence type="ECO:0000259" key="2">
    <source>
        <dbReference type="SMART" id="SM01100"/>
    </source>
</evidence>
<dbReference type="EMBL" id="AWUE01019425">
    <property type="protein sequence ID" value="OMO73518.1"/>
    <property type="molecule type" value="Genomic_DNA"/>
</dbReference>
<dbReference type="AlphaFoldDB" id="A0A1R3HT79"/>
<keyword evidence="4" id="KW-1185">Reference proteome</keyword>
<dbReference type="Pfam" id="PF03765">
    <property type="entry name" value="CRAL_TRIO_N"/>
    <property type="match status" value="1"/>
</dbReference>
<dbReference type="InterPro" id="IPR011074">
    <property type="entry name" value="CRAL/TRIO_N_dom"/>
</dbReference>
<comment type="caution">
    <text evidence="3">The sequence shown here is derived from an EMBL/GenBank/DDBJ whole genome shotgun (WGS) entry which is preliminary data.</text>
</comment>
<dbReference type="OrthoDB" id="1434354at2759"/>
<sequence>MRGEKESLILRTQEDERRTRIGSLKKKAINASTRFKHSLKKKSSRRKSDGRVSSVSIEDVRDVEELQAVDQFQQALIMEELLPERHDDYHTMLRFLKARKFDIDKAKHMWADMLQWRKEFGADTIVE</sequence>
<protein>
    <recommendedName>
        <fullName evidence="2">CRAL/TRIO N-terminal domain-containing protein</fullName>
    </recommendedName>
</protein>
<dbReference type="PANTHER" id="PTHR45657:SF5">
    <property type="entry name" value="PHOSPHATIDYLINOSITOL_PHOSPHATIDYLCHOLINE TRANSFER PROTEIN SFH6"/>
    <property type="match status" value="1"/>
</dbReference>
<evidence type="ECO:0000313" key="4">
    <source>
        <dbReference type="Proteomes" id="UP000187203"/>
    </source>
</evidence>
<dbReference type="SUPFAM" id="SSF46938">
    <property type="entry name" value="CRAL/TRIO N-terminal domain"/>
    <property type="match status" value="1"/>
</dbReference>
<dbReference type="InterPro" id="IPR036273">
    <property type="entry name" value="CRAL/TRIO_N_dom_sf"/>
</dbReference>
<feature type="domain" description="CRAL/TRIO N-terminal" evidence="2">
    <location>
        <begin position="88"/>
        <end position="113"/>
    </location>
</feature>
<feature type="non-terminal residue" evidence="3">
    <location>
        <position position="127"/>
    </location>
</feature>
<comment type="subcellular location">
    <subcellularLocation>
        <location evidence="1">Endomembrane system</location>
        <topology evidence="1">Peripheral membrane protein</topology>
    </subcellularLocation>
</comment>
<dbReference type="GO" id="GO:0012505">
    <property type="term" value="C:endomembrane system"/>
    <property type="evidence" value="ECO:0007669"/>
    <property type="project" value="UniProtKB-SubCell"/>
</dbReference>
<dbReference type="InterPro" id="IPR051026">
    <property type="entry name" value="PI/PC_transfer"/>
</dbReference>
<evidence type="ECO:0000313" key="3">
    <source>
        <dbReference type="EMBL" id="OMO73518.1"/>
    </source>
</evidence>
<dbReference type="SMART" id="SM01100">
    <property type="entry name" value="CRAL_TRIO_N"/>
    <property type="match status" value="1"/>
</dbReference>
<dbReference type="PANTHER" id="PTHR45657">
    <property type="entry name" value="CRAL-TRIO DOMAIN-CONTAINING PROTEIN YKL091C-RELATED"/>
    <property type="match status" value="1"/>
</dbReference>
<accession>A0A1R3HT79</accession>